<dbReference type="InterPro" id="IPR036859">
    <property type="entry name" value="CAP-Gly_dom_sf"/>
</dbReference>
<dbReference type="Gene3D" id="2.30.30.190">
    <property type="entry name" value="CAP Gly-rich-like domain"/>
    <property type="match status" value="1"/>
</dbReference>
<name>A0A146KDE1_9EUKA</name>
<dbReference type="InterPro" id="IPR029071">
    <property type="entry name" value="Ubiquitin-like_domsf"/>
</dbReference>
<evidence type="ECO:0000313" key="4">
    <source>
        <dbReference type="EMBL" id="JAP94517.1"/>
    </source>
</evidence>
<dbReference type="Pfam" id="PF14560">
    <property type="entry name" value="Ubiquitin_2"/>
    <property type="match status" value="1"/>
</dbReference>
<keyword evidence="1" id="KW-0143">Chaperone</keyword>
<protein>
    <submittedName>
        <fullName evidence="4">Tubulin specific chaperone B</fullName>
    </submittedName>
</protein>
<reference evidence="4" key="1">
    <citation type="submission" date="2015-07" db="EMBL/GenBank/DDBJ databases">
        <title>Adaptation to a free-living lifestyle via gene acquisitions in the diplomonad Trepomonas sp. PC1.</title>
        <authorList>
            <person name="Xu F."/>
            <person name="Jerlstrom-Hultqvist J."/>
            <person name="Kolisko M."/>
            <person name="Simpson A.G.B."/>
            <person name="Roger A.J."/>
            <person name="Svard S.G."/>
            <person name="Andersson J.O."/>
        </authorList>
    </citation>
    <scope>NUCLEOTIDE SEQUENCE</scope>
    <source>
        <strain evidence="4">PC1</strain>
    </source>
</reference>
<dbReference type="AlphaFoldDB" id="A0A146KDE1"/>
<dbReference type="InterPro" id="IPR000626">
    <property type="entry name" value="Ubiquitin-like_dom"/>
</dbReference>
<dbReference type="GO" id="GO:0043014">
    <property type="term" value="F:alpha-tubulin binding"/>
    <property type="evidence" value="ECO:0007669"/>
    <property type="project" value="InterPro"/>
</dbReference>
<evidence type="ECO:0000259" key="3">
    <source>
        <dbReference type="PROSITE" id="PS50245"/>
    </source>
</evidence>
<sequence length="235" mass="26908">MIIKLHVKHNLLKATFIEIRFDTDMKIQEVKDKIYQMTGTPPPSQDLTLIRSPTQSIQLSPEHATLADFGAQTDMELNVVDRNPYSVLTLFQKPNEEVFYKMSDEDYDKLPGTVRAFKRDKFQNDPEYRRQILEAQQKREQISREEMEQVSKIKIGDRCKIDKKTGTVKFLGPLEKRVGLYVGIELDQPVGNCAGASDGIQYFITQPGCGLFVKPHEVEIGNFEVDFGMDDSDEL</sequence>
<dbReference type="Gene3D" id="3.10.20.90">
    <property type="entry name" value="Phosphatidylinositol 3-kinase Catalytic Subunit, Chain A, domain 1"/>
    <property type="match status" value="1"/>
</dbReference>
<dbReference type="GO" id="GO:0007023">
    <property type="term" value="P:post-chaperonin tubulin folding pathway"/>
    <property type="evidence" value="ECO:0007669"/>
    <property type="project" value="InterPro"/>
</dbReference>
<dbReference type="SUPFAM" id="SSF74924">
    <property type="entry name" value="Cap-Gly domain"/>
    <property type="match status" value="1"/>
</dbReference>
<proteinExistence type="inferred from homology"/>
<dbReference type="SUPFAM" id="SSF54236">
    <property type="entry name" value="Ubiquitin-like"/>
    <property type="match status" value="1"/>
</dbReference>
<feature type="domain" description="CAP-Gly" evidence="3">
    <location>
        <begin position="172"/>
        <end position="214"/>
    </location>
</feature>
<comment type="similarity">
    <text evidence="2">Belongs to the TBCB family.</text>
</comment>
<gene>
    <name evidence="4" type="ORF">TPC1_12802</name>
</gene>
<dbReference type="Pfam" id="PF01302">
    <property type="entry name" value="CAP_GLY"/>
    <property type="match status" value="1"/>
</dbReference>
<evidence type="ECO:0000256" key="1">
    <source>
        <dbReference type="ARBA" id="ARBA00023186"/>
    </source>
</evidence>
<feature type="non-terminal residue" evidence="4">
    <location>
        <position position="235"/>
    </location>
</feature>
<dbReference type="GO" id="GO:0007021">
    <property type="term" value="P:tubulin complex assembly"/>
    <property type="evidence" value="ECO:0007669"/>
    <property type="project" value="InterPro"/>
</dbReference>
<dbReference type="SMART" id="SM01052">
    <property type="entry name" value="CAP_GLY"/>
    <property type="match status" value="1"/>
</dbReference>
<dbReference type="CDD" id="cd01789">
    <property type="entry name" value="Ubl_TBCB"/>
    <property type="match status" value="1"/>
</dbReference>
<dbReference type="InterPro" id="IPR045172">
    <property type="entry name" value="TBCB_Ubl"/>
</dbReference>
<accession>A0A146KDE1</accession>
<dbReference type="EMBL" id="GDID01002089">
    <property type="protein sequence ID" value="JAP94517.1"/>
    <property type="molecule type" value="Transcribed_RNA"/>
</dbReference>
<dbReference type="PANTHER" id="PTHR18916">
    <property type="entry name" value="DYNACTIN 1-RELATED MICROTUBULE-BINDING"/>
    <property type="match status" value="1"/>
</dbReference>
<evidence type="ECO:0000256" key="2">
    <source>
        <dbReference type="ARBA" id="ARBA00025779"/>
    </source>
</evidence>
<dbReference type="InterPro" id="IPR000938">
    <property type="entry name" value="CAP-Gly_domain"/>
</dbReference>
<organism evidence="4">
    <name type="scientific">Trepomonas sp. PC1</name>
    <dbReference type="NCBI Taxonomy" id="1076344"/>
    <lineage>
        <taxon>Eukaryota</taxon>
        <taxon>Metamonada</taxon>
        <taxon>Diplomonadida</taxon>
        <taxon>Hexamitidae</taxon>
        <taxon>Hexamitinae</taxon>
        <taxon>Trepomonas</taxon>
    </lineage>
</organism>
<dbReference type="PROSITE" id="PS50245">
    <property type="entry name" value="CAP_GLY_2"/>
    <property type="match status" value="1"/>
</dbReference>